<evidence type="ECO:0000256" key="1">
    <source>
        <dbReference type="SAM" id="MobiDB-lite"/>
    </source>
</evidence>
<sequence length="966" mass="105005">MQPVPLRDELRTVSRAVLEEYVGARLKQFSKVFASALLPGVTEHAYEFAYSRTLQQLGSSAQETQLTDSYVLRFTHRCRFLGCMRKECPLCKNNPNKKCREDDNFDECYADGQVLKSKCEADVYLELVNLRTGAPEALPGVDIAVSVVDGESYNENASGNYSHLKELLKNDDDSILLGAYQAGVKAESDGRVYLRMNEGQVKLPDLCVTDKNDTFHLNNETFGTFRLLARAVRREGFGVLTPVENIRPAVSGRFIVKTQRALNDYRKSEYPHFKDELTKLKFIGSITAQRLREIHQHLDCPYSSIETVEQLKQLMLYADQNRQVENKMLELLNMKGKHKHKWDYLREVLAERVVYDDMLQRLWYADDTMTQGVIFACKQGQVNMDRPIGLVQRAPNGRLVVSSNPTGPDAEALKQWRSLAENAWHTPGHRGWMMMQEQLEMANASAGGTSILIGAGPSMAMTPTNSISMADGIDTQMLGRRGSVGMTPMIHPDSARSRRSSAVSYHPGPSSPERTGQAMFQQTSSGYADSGMQQQQVQAVGPLQSQQQAPFQFTGAQSLAALNMYSAGLSASELVPDVYRTASAPNMATSSPMFSHNSADSPGGGGSCLMGTVASAPSGAMAALGGPPELTLPPPPARSNRYRRLSADAGASVLKFAMLQAAGVQQPPVELPSDLTGKRSRNSAPGHQMLEELHLQQQQQQQQMGMNADVQITSNNRHALYHFESRGRHTPRSRLSQEMSDTVAAAALSGVLDASDIEGYLAQNFSFVTSGGEAIFSGSGAAAMTLGGADQRGMSGLPPGNGGGVSLGTMSPTGISAPLLQMSMQQSEQLTGQMQHTLILNDPSSRMHMAGSNNSTLLGLETQQAVHHHSHNHQPQQQHSGYGMGLGMGGLGGGMGGSGAPAGSRTLQHMDSGNMLLNQANRELKRCESDSFKRFLAVGLPFSPMETTPEDLFEGLHRDAGQIGDT</sequence>
<evidence type="ECO:0000313" key="3">
    <source>
        <dbReference type="Proteomes" id="UP001165090"/>
    </source>
</evidence>
<evidence type="ECO:0000313" key="2">
    <source>
        <dbReference type="EMBL" id="GLI58569.1"/>
    </source>
</evidence>
<organism evidence="2 3">
    <name type="scientific">Volvox africanus</name>
    <dbReference type="NCBI Taxonomy" id="51714"/>
    <lineage>
        <taxon>Eukaryota</taxon>
        <taxon>Viridiplantae</taxon>
        <taxon>Chlorophyta</taxon>
        <taxon>core chlorophytes</taxon>
        <taxon>Chlorophyceae</taxon>
        <taxon>CS clade</taxon>
        <taxon>Chlamydomonadales</taxon>
        <taxon>Volvocaceae</taxon>
        <taxon>Volvox</taxon>
    </lineage>
</organism>
<dbReference type="EMBL" id="BSDZ01000003">
    <property type="protein sequence ID" value="GLI58569.1"/>
    <property type="molecule type" value="Genomic_DNA"/>
</dbReference>
<keyword evidence="3" id="KW-1185">Reference proteome</keyword>
<dbReference type="PANTHER" id="PTHR31713:SF96">
    <property type="entry name" value="OS02G0562300 PROTEIN"/>
    <property type="match status" value="1"/>
</dbReference>
<proteinExistence type="predicted"/>
<comment type="caution">
    <text evidence="2">The sequence shown here is derived from an EMBL/GenBank/DDBJ whole genome shotgun (WGS) entry which is preliminary data.</text>
</comment>
<reference evidence="2 3" key="1">
    <citation type="journal article" date="2023" name="IScience">
        <title>Expanded male sex-determining region conserved during the evolution of homothallism in the green alga Volvox.</title>
        <authorList>
            <person name="Yamamoto K."/>
            <person name="Matsuzaki R."/>
            <person name="Mahakham W."/>
            <person name="Heman W."/>
            <person name="Sekimoto H."/>
            <person name="Kawachi M."/>
            <person name="Minakuchi Y."/>
            <person name="Toyoda A."/>
            <person name="Nozaki H."/>
        </authorList>
    </citation>
    <scope>NUCLEOTIDE SEQUENCE [LARGE SCALE GENOMIC DNA]</scope>
    <source>
        <strain evidence="2 3">NIES-4468</strain>
    </source>
</reference>
<gene>
    <name evidence="2" type="ORF">VaNZ11_000191</name>
</gene>
<feature type="region of interest" description="Disordered" evidence="1">
    <location>
        <begin position="486"/>
        <end position="517"/>
    </location>
</feature>
<dbReference type="InterPro" id="IPR012416">
    <property type="entry name" value="CBP60"/>
</dbReference>
<accession>A0ABQ5RLU3</accession>
<dbReference type="Proteomes" id="UP001165090">
    <property type="component" value="Unassembled WGS sequence"/>
</dbReference>
<protein>
    <submittedName>
        <fullName evidence="2">Uncharacterized protein</fullName>
    </submittedName>
</protein>
<name>A0ABQ5RLU3_9CHLO</name>
<dbReference type="PANTHER" id="PTHR31713">
    <property type="entry name" value="OS02G0177800 PROTEIN"/>
    <property type="match status" value="1"/>
</dbReference>